<keyword evidence="4 8" id="KW-0812">Transmembrane</keyword>
<feature type="transmembrane region" description="Helical" evidence="8">
    <location>
        <begin position="52"/>
        <end position="71"/>
    </location>
</feature>
<dbReference type="GO" id="GO:0005886">
    <property type="term" value="C:plasma membrane"/>
    <property type="evidence" value="ECO:0007669"/>
    <property type="project" value="UniProtKB-SubCell"/>
</dbReference>
<keyword evidence="7" id="KW-0460">Magnesium</keyword>
<feature type="binding site" evidence="7">
    <location>
        <position position="148"/>
    </location>
    <ligand>
        <name>Mg(2+)</name>
        <dbReference type="ChEBI" id="CHEBI:18420"/>
    </ligand>
</feature>
<keyword evidence="6 8" id="KW-0472">Membrane</keyword>
<keyword evidence="5 8" id="KW-1133">Transmembrane helix</keyword>
<feature type="transmembrane region" description="Helical" evidence="8">
    <location>
        <begin position="305"/>
        <end position="325"/>
    </location>
</feature>
<dbReference type="EMBL" id="AVCI01000001">
    <property type="protein sequence ID" value="KFN44446.1"/>
    <property type="molecule type" value="Genomic_DNA"/>
</dbReference>
<dbReference type="AlphaFoldDB" id="A0A091AYH8"/>
<feature type="transmembrane region" description="Helical" evidence="8">
    <location>
        <begin position="6"/>
        <end position="31"/>
    </location>
</feature>
<evidence type="ECO:0000256" key="5">
    <source>
        <dbReference type="ARBA" id="ARBA00022989"/>
    </source>
</evidence>
<evidence type="ECO:0000256" key="8">
    <source>
        <dbReference type="SAM" id="Phobius"/>
    </source>
</evidence>
<comment type="cofactor">
    <cofactor evidence="7">
        <name>Mg(2+)</name>
        <dbReference type="ChEBI" id="CHEBI:18420"/>
    </cofactor>
</comment>
<keyword evidence="7" id="KW-0479">Metal-binding</keyword>
<evidence type="ECO:0000256" key="2">
    <source>
        <dbReference type="ARBA" id="ARBA00022475"/>
    </source>
</evidence>
<keyword evidence="2" id="KW-1003">Cell membrane</keyword>
<dbReference type="PANTHER" id="PTHR22926:SF3">
    <property type="entry name" value="UNDECAPRENYL-PHOSPHATE ALPHA-N-ACETYLGLUCOSAMINYL 1-PHOSPHATE TRANSFERASE"/>
    <property type="match status" value="1"/>
</dbReference>
<feature type="transmembrane region" description="Helical" evidence="8">
    <location>
        <begin position="277"/>
        <end position="299"/>
    </location>
</feature>
<evidence type="ECO:0000256" key="4">
    <source>
        <dbReference type="ARBA" id="ARBA00022692"/>
    </source>
</evidence>
<evidence type="ECO:0000256" key="6">
    <source>
        <dbReference type="ARBA" id="ARBA00023136"/>
    </source>
</evidence>
<dbReference type="Pfam" id="PF00953">
    <property type="entry name" value="Glycos_transf_4"/>
    <property type="match status" value="1"/>
</dbReference>
<dbReference type="OrthoDB" id="9783652at2"/>
<protein>
    <recommendedName>
        <fullName evidence="11">Glycosyl transferase family 4</fullName>
    </recommendedName>
</protein>
<proteinExistence type="predicted"/>
<feature type="binding site" evidence="7">
    <location>
        <position position="206"/>
    </location>
    <ligand>
        <name>Mg(2+)</name>
        <dbReference type="ChEBI" id="CHEBI:18420"/>
    </ligand>
</feature>
<feature type="transmembrane region" description="Helical" evidence="8">
    <location>
        <begin position="154"/>
        <end position="171"/>
    </location>
</feature>
<accession>A0A091AYH8</accession>
<feature type="transmembrane region" description="Helical" evidence="8">
    <location>
        <begin position="232"/>
        <end position="250"/>
    </location>
</feature>
<dbReference type="GO" id="GO:0044038">
    <property type="term" value="P:cell wall macromolecule biosynthetic process"/>
    <property type="evidence" value="ECO:0007669"/>
    <property type="project" value="TreeGrafter"/>
</dbReference>
<feature type="transmembrane region" description="Helical" evidence="8">
    <location>
        <begin position="177"/>
        <end position="195"/>
    </location>
</feature>
<feature type="transmembrane region" description="Helical" evidence="8">
    <location>
        <begin position="129"/>
        <end position="147"/>
    </location>
</feature>
<reference evidence="9 10" key="1">
    <citation type="submission" date="2013-09" db="EMBL/GenBank/DDBJ databases">
        <title>Genome sequencing of Arenimonas oryziterrae.</title>
        <authorList>
            <person name="Chen F."/>
            <person name="Wang G."/>
        </authorList>
    </citation>
    <scope>NUCLEOTIDE SEQUENCE [LARGE SCALE GENOMIC DNA]</scope>
    <source>
        <strain evidence="9 10">YC6267</strain>
    </source>
</reference>
<comment type="subcellular location">
    <subcellularLocation>
        <location evidence="1">Cell membrane</location>
        <topology evidence="1">Multi-pass membrane protein</topology>
    </subcellularLocation>
</comment>
<keyword evidence="10" id="KW-1185">Reference proteome</keyword>
<evidence type="ECO:0008006" key="11">
    <source>
        <dbReference type="Google" id="ProtNLM"/>
    </source>
</evidence>
<dbReference type="RefSeq" id="WP_022968618.1">
    <property type="nucleotide sequence ID" value="NZ_ATVD01000002.1"/>
</dbReference>
<organism evidence="9 10">
    <name type="scientific">Arenimonas oryziterrae DSM 21050 = YC6267</name>
    <dbReference type="NCBI Taxonomy" id="1121015"/>
    <lineage>
        <taxon>Bacteria</taxon>
        <taxon>Pseudomonadati</taxon>
        <taxon>Pseudomonadota</taxon>
        <taxon>Gammaproteobacteria</taxon>
        <taxon>Lysobacterales</taxon>
        <taxon>Lysobacteraceae</taxon>
        <taxon>Arenimonas</taxon>
    </lineage>
</organism>
<sequence>MMSGGGSAVGALVLAALVSATSCVAWMRFAMARHLVDVPGGRRVHTQVTPRGGGIGIALAMVIASAGFALTQAGDAYPGWSACAGIALFALIGFIDDLQPLPAAPKLTLQFAAALAMVWPLQLFPTMPAVVVVAAATVATVFMVNVWNFMDGSHGLVTVQGLLIAIALALLPGQIDGLRVLAAALAGACLGFLPFNFPQARVFLGDVGSHALAAAVLALLLLALHYRVIGAAQALLLSSVLLVDAGITLLRRAGAGRVLWQAHREHLYQFAVRRGRAPWQVCLVYGAVCLVAIAIALIAGGQGTATQWVLAATWFIVLAVAHGLARAQLLRRRGVPA</sequence>
<comment type="caution">
    <text evidence="9">The sequence shown here is derived from an EMBL/GenBank/DDBJ whole genome shotgun (WGS) entry which is preliminary data.</text>
</comment>
<dbReference type="Proteomes" id="UP000029385">
    <property type="component" value="Unassembled WGS sequence"/>
</dbReference>
<dbReference type="GO" id="GO:0009103">
    <property type="term" value="P:lipopolysaccharide biosynthetic process"/>
    <property type="evidence" value="ECO:0007669"/>
    <property type="project" value="TreeGrafter"/>
</dbReference>
<keyword evidence="3" id="KW-0808">Transferase</keyword>
<dbReference type="STRING" id="1121015.GCA_000420545_00972"/>
<dbReference type="GO" id="GO:0046872">
    <property type="term" value="F:metal ion binding"/>
    <property type="evidence" value="ECO:0007669"/>
    <property type="project" value="UniProtKB-KW"/>
</dbReference>
<dbReference type="GO" id="GO:0016780">
    <property type="term" value="F:phosphotransferase activity, for other substituted phosphate groups"/>
    <property type="evidence" value="ECO:0007669"/>
    <property type="project" value="InterPro"/>
</dbReference>
<evidence type="ECO:0000256" key="1">
    <source>
        <dbReference type="ARBA" id="ARBA00004651"/>
    </source>
</evidence>
<name>A0A091AYH8_9GAMM</name>
<evidence type="ECO:0000256" key="7">
    <source>
        <dbReference type="PIRSR" id="PIRSR600715-1"/>
    </source>
</evidence>
<evidence type="ECO:0000313" key="10">
    <source>
        <dbReference type="Proteomes" id="UP000029385"/>
    </source>
</evidence>
<evidence type="ECO:0000313" key="9">
    <source>
        <dbReference type="EMBL" id="KFN44446.1"/>
    </source>
</evidence>
<evidence type="ECO:0000256" key="3">
    <source>
        <dbReference type="ARBA" id="ARBA00022679"/>
    </source>
</evidence>
<gene>
    <name evidence="9" type="ORF">N789_00125</name>
</gene>
<dbReference type="GO" id="GO:0071555">
    <property type="term" value="P:cell wall organization"/>
    <property type="evidence" value="ECO:0007669"/>
    <property type="project" value="TreeGrafter"/>
</dbReference>
<dbReference type="eggNOG" id="COG0472">
    <property type="taxonomic scope" value="Bacteria"/>
</dbReference>
<dbReference type="InterPro" id="IPR000715">
    <property type="entry name" value="Glycosyl_transferase_4"/>
</dbReference>
<feature type="transmembrane region" description="Helical" evidence="8">
    <location>
        <begin position="207"/>
        <end position="226"/>
    </location>
</feature>
<feature type="transmembrane region" description="Helical" evidence="8">
    <location>
        <begin position="77"/>
        <end position="95"/>
    </location>
</feature>
<dbReference type="PANTHER" id="PTHR22926">
    <property type="entry name" value="PHOSPHO-N-ACETYLMURAMOYL-PENTAPEPTIDE-TRANSFERASE"/>
    <property type="match status" value="1"/>
</dbReference>
<dbReference type="PATRIC" id="fig|1121015.4.peg.26"/>